<feature type="domain" description="NodB homology" evidence="6">
    <location>
        <begin position="67"/>
        <end position="283"/>
    </location>
</feature>
<name>A0ABX6MVF4_9HYPH</name>
<accession>A0ABX6MVF4</accession>
<dbReference type="EMBL" id="CP051772">
    <property type="protein sequence ID" value="QJF03374.1"/>
    <property type="molecule type" value="Genomic_DNA"/>
</dbReference>
<evidence type="ECO:0000256" key="2">
    <source>
        <dbReference type="ARBA" id="ARBA00010973"/>
    </source>
</evidence>
<dbReference type="InterPro" id="IPR011330">
    <property type="entry name" value="Glyco_hydro/deAcase_b/a-brl"/>
</dbReference>
<evidence type="ECO:0000313" key="7">
    <source>
        <dbReference type="EMBL" id="QJF03374.1"/>
    </source>
</evidence>
<protein>
    <recommendedName>
        <fullName evidence="3">Chitooligosaccharide deacetylase</fullName>
    </recommendedName>
    <alternativeName>
        <fullName evidence="4">Nodulation protein B</fullName>
    </alternativeName>
</protein>
<dbReference type="Pfam" id="PF01522">
    <property type="entry name" value="Polysacc_deac_1"/>
    <property type="match status" value="1"/>
</dbReference>
<evidence type="ECO:0000256" key="4">
    <source>
        <dbReference type="ARBA" id="ARBA00032976"/>
    </source>
</evidence>
<dbReference type="PANTHER" id="PTHR10587">
    <property type="entry name" value="GLYCOSYL TRANSFERASE-RELATED"/>
    <property type="match status" value="1"/>
</dbReference>
<evidence type="ECO:0000256" key="3">
    <source>
        <dbReference type="ARBA" id="ARBA00020071"/>
    </source>
</evidence>
<evidence type="ECO:0000259" key="6">
    <source>
        <dbReference type="PROSITE" id="PS51677"/>
    </source>
</evidence>
<dbReference type="PROSITE" id="PS51677">
    <property type="entry name" value="NODB"/>
    <property type="match status" value="1"/>
</dbReference>
<dbReference type="SUPFAM" id="SSF88713">
    <property type="entry name" value="Glycoside hydrolase/deacetylase"/>
    <property type="match status" value="1"/>
</dbReference>
<sequence>MADRPHAEEGQTAGPAGQPGVAAWLDNQPPKWRPVASAIGSLELMTFFQFVLAAVLMSALPTHGADRIIYLTFDDGPLNGTSNILDVLEAEQVPATLFMVGMHAEAGASNKALVRRAKAMPLVTIGNHSYSHAYNHYRHFYGDTEGVVADMLMANAVLGLKPAVHARLPGRDVFRLPSMSKDDNSLGPAQAGREDPDYEFVAASGFYLYGWDHEWVHKDSGEPVQSVDHLVSEIDHLFGYGHFAKPGKLILLMHDEMFQDGFDGKTKLTDLITALKLRHYAFGTIPNYDH</sequence>
<proteinExistence type="inferred from homology"/>
<organism evidence="7 8">
    <name type="scientific">Mesorhizobium japonicum R7A</name>
    <dbReference type="NCBI Taxonomy" id="935547"/>
    <lineage>
        <taxon>Bacteria</taxon>
        <taxon>Pseudomonadati</taxon>
        <taxon>Pseudomonadota</taxon>
        <taxon>Alphaproteobacteria</taxon>
        <taxon>Hyphomicrobiales</taxon>
        <taxon>Phyllobacteriaceae</taxon>
        <taxon>Mesorhizobium</taxon>
    </lineage>
</organism>
<dbReference type="Proteomes" id="UP000500892">
    <property type="component" value="Chromosome"/>
</dbReference>
<dbReference type="InterPro" id="IPR050248">
    <property type="entry name" value="Polysacc_deacetylase_ArnD"/>
</dbReference>
<gene>
    <name evidence="7" type="ORF">R7A2020_21825</name>
</gene>
<reference evidence="7 8" key="1">
    <citation type="submission" date="2020-04" db="EMBL/GenBank/DDBJ databases">
        <title>Mesorhizobium japonicum R7A epigenetic regulation of quorum sensing and ICE transfer.</title>
        <authorList>
            <person name="Ramsay J.P."/>
            <person name="Colombi E."/>
            <person name="Perry B.J."/>
            <person name="Staltari A."/>
        </authorList>
    </citation>
    <scope>NUCLEOTIDE SEQUENCE [LARGE SCALE GENOMIC DNA]</scope>
    <source>
        <strain evidence="7 8">R7A</strain>
    </source>
</reference>
<dbReference type="CDD" id="cd10946">
    <property type="entry name" value="CE4_Mll8295_like"/>
    <property type="match status" value="1"/>
</dbReference>
<evidence type="ECO:0000256" key="5">
    <source>
        <dbReference type="SAM" id="MobiDB-lite"/>
    </source>
</evidence>
<dbReference type="Gene3D" id="3.20.20.370">
    <property type="entry name" value="Glycoside hydrolase/deacetylase"/>
    <property type="match status" value="1"/>
</dbReference>
<dbReference type="InterPro" id="IPR002509">
    <property type="entry name" value="NODB_dom"/>
</dbReference>
<comment type="function">
    <text evidence="1">Is involved in generating a small heat-stable compound (Nod), an acylated oligomer of N-acetylglucosamine, that stimulates mitosis in various plant protoplasts.</text>
</comment>
<keyword evidence="8" id="KW-1185">Reference proteome</keyword>
<evidence type="ECO:0000256" key="1">
    <source>
        <dbReference type="ARBA" id="ARBA00003236"/>
    </source>
</evidence>
<feature type="region of interest" description="Disordered" evidence="5">
    <location>
        <begin position="1"/>
        <end position="25"/>
    </location>
</feature>
<comment type="similarity">
    <text evidence="2">Belongs to the polysaccharide deacetylase family.</text>
</comment>
<evidence type="ECO:0000313" key="8">
    <source>
        <dbReference type="Proteomes" id="UP000500892"/>
    </source>
</evidence>